<dbReference type="AlphaFoldDB" id="A0A4T0LZL0"/>
<dbReference type="HAMAP" id="MF_00055">
    <property type="entry name" value="MEMO1"/>
    <property type="match status" value="1"/>
</dbReference>
<comment type="caution">
    <text evidence="3">The sequence shown here is derived from an EMBL/GenBank/DDBJ whole genome shotgun (WGS) entry which is preliminary data.</text>
</comment>
<name>A0A4T0LZL0_9BASI</name>
<dbReference type="PANTHER" id="PTHR11060:SF0">
    <property type="entry name" value="PROTEIN MEMO1"/>
    <property type="match status" value="1"/>
</dbReference>
<dbReference type="Proteomes" id="UP000309601">
    <property type="component" value="Unassembled WGS sequence"/>
</dbReference>
<reference evidence="4 5" key="1">
    <citation type="submission" date="2019-03" db="EMBL/GenBank/DDBJ databases">
        <title>Sequencing 25 genomes of Wallemia mellicola.</title>
        <authorList>
            <person name="Gostincar C."/>
        </authorList>
    </citation>
    <scope>NUCLEOTIDE SEQUENCE [LARGE SCALE GENOMIC DNA]</scope>
    <source>
        <strain evidence="2 4">EXF-1274</strain>
        <strain evidence="3 5">EXF-757</strain>
    </source>
</reference>
<dbReference type="Pfam" id="PF01875">
    <property type="entry name" value="Memo"/>
    <property type="match status" value="1"/>
</dbReference>
<evidence type="ECO:0000313" key="3">
    <source>
        <dbReference type="EMBL" id="TIC64744.1"/>
    </source>
</evidence>
<dbReference type="OMA" id="MHLPYIH"/>
<dbReference type="InterPro" id="IPR002737">
    <property type="entry name" value="MEMO1_fam"/>
</dbReference>
<evidence type="ECO:0000313" key="5">
    <source>
        <dbReference type="Proteomes" id="UP000310708"/>
    </source>
</evidence>
<dbReference type="NCBIfam" id="TIGR04336">
    <property type="entry name" value="AmmeMemoSam_B"/>
    <property type="match status" value="1"/>
</dbReference>
<dbReference type="CDD" id="cd07361">
    <property type="entry name" value="MEMO_like"/>
    <property type="match status" value="1"/>
</dbReference>
<accession>A0A4T0LZL0</accession>
<dbReference type="EMBL" id="SPRX01000030">
    <property type="protein sequence ID" value="TIC64744.1"/>
    <property type="molecule type" value="Genomic_DNA"/>
</dbReference>
<sequence length="318" mass="35865">MQNIREPTHAGAWYTDNSIKLNKQLQHWFDDAISDGIHNNSRSKVIIAPHAGLSFSGRTAAYAYSAANISQYKRIIILGPSHHVYLKSCALSPFDAYDTPLGTLSIDKEINDELSSTKAFKRMSKVTDEDEHSFEMHTPFIKKLANEHDIKIVPILVGNISHEREVEYGKYFAKYINDPETLFAISSDFSHWGSRFRYTYYRPSRNEPGGRLGKFDDVDETGDSIHESISGLDHEAWDILSEALKDPKQTHESFTKYLSETGNTICGRHAFGILLGALHHANRDYTSGSVKWTHYTQSSKALLPTDSSVSYSAGYMTM</sequence>
<comment type="similarity">
    <text evidence="1">Belongs to the MEMO1 family.</text>
</comment>
<gene>
    <name evidence="3" type="ORF">E3Q01_02560</name>
    <name evidence="2" type="ORF">E3Q02_03128</name>
</gene>
<protein>
    <submittedName>
        <fullName evidence="3">UPF0103-domain-containing protein</fullName>
    </submittedName>
</protein>
<dbReference type="Gene3D" id="3.40.830.10">
    <property type="entry name" value="LigB-like"/>
    <property type="match status" value="1"/>
</dbReference>
<evidence type="ECO:0000313" key="4">
    <source>
        <dbReference type="Proteomes" id="UP000309601"/>
    </source>
</evidence>
<dbReference type="EMBL" id="SPRW01000038">
    <property type="protein sequence ID" value="TIC63232.1"/>
    <property type="molecule type" value="Genomic_DNA"/>
</dbReference>
<evidence type="ECO:0000313" key="2">
    <source>
        <dbReference type="EMBL" id="TIC63232.1"/>
    </source>
</evidence>
<evidence type="ECO:0000256" key="1">
    <source>
        <dbReference type="ARBA" id="ARBA00006315"/>
    </source>
</evidence>
<proteinExistence type="inferred from homology"/>
<dbReference type="PANTHER" id="PTHR11060">
    <property type="entry name" value="PROTEIN MEMO1"/>
    <property type="match status" value="1"/>
</dbReference>
<dbReference type="Proteomes" id="UP000310708">
    <property type="component" value="Unassembled WGS sequence"/>
</dbReference>
<organism evidence="3 5">
    <name type="scientific">Wallemia mellicola</name>
    <dbReference type="NCBI Taxonomy" id="1708541"/>
    <lineage>
        <taxon>Eukaryota</taxon>
        <taxon>Fungi</taxon>
        <taxon>Dikarya</taxon>
        <taxon>Basidiomycota</taxon>
        <taxon>Wallemiomycotina</taxon>
        <taxon>Wallemiomycetes</taxon>
        <taxon>Wallemiales</taxon>
        <taxon>Wallemiaceae</taxon>
        <taxon>Wallemia</taxon>
    </lineage>
</organism>